<protein>
    <submittedName>
        <fullName evidence="2">Uncharacterized protein</fullName>
    </submittedName>
</protein>
<organism evidence="2">
    <name type="scientific">marine metagenome</name>
    <dbReference type="NCBI Taxonomy" id="408172"/>
    <lineage>
        <taxon>unclassified sequences</taxon>
        <taxon>metagenomes</taxon>
        <taxon>ecological metagenomes</taxon>
    </lineage>
</organism>
<feature type="compositionally biased region" description="Pro residues" evidence="1">
    <location>
        <begin position="84"/>
        <end position="94"/>
    </location>
</feature>
<evidence type="ECO:0000256" key="1">
    <source>
        <dbReference type="SAM" id="MobiDB-lite"/>
    </source>
</evidence>
<dbReference type="EMBL" id="UINC01160397">
    <property type="protein sequence ID" value="SVD59018.1"/>
    <property type="molecule type" value="Genomic_DNA"/>
</dbReference>
<sequence>MARCELHMVDDCPYCKEAALAASQYPKNVYISSGGLVFHKDKDCAGLREGQKKVSRRGGTPGQVSPLELKQAKNKGKEPCQVCFPPPGRPPPGRPTGGDRQGGGRGPKSPAESPLRLEFPD</sequence>
<accession>A0A382WLL6</accession>
<evidence type="ECO:0000313" key="2">
    <source>
        <dbReference type="EMBL" id="SVD59018.1"/>
    </source>
</evidence>
<reference evidence="2" key="1">
    <citation type="submission" date="2018-05" db="EMBL/GenBank/DDBJ databases">
        <authorList>
            <person name="Lanie J.A."/>
            <person name="Ng W.-L."/>
            <person name="Kazmierczak K.M."/>
            <person name="Andrzejewski T.M."/>
            <person name="Davidsen T.M."/>
            <person name="Wayne K.J."/>
            <person name="Tettelin H."/>
            <person name="Glass J.I."/>
            <person name="Rusch D."/>
            <person name="Podicherti R."/>
            <person name="Tsui H.-C.T."/>
            <person name="Winkler M.E."/>
        </authorList>
    </citation>
    <scope>NUCLEOTIDE SEQUENCE</scope>
</reference>
<proteinExistence type="predicted"/>
<feature type="region of interest" description="Disordered" evidence="1">
    <location>
        <begin position="48"/>
        <end position="121"/>
    </location>
</feature>
<gene>
    <name evidence="2" type="ORF">METZ01_LOCUS411872</name>
</gene>
<dbReference type="AlphaFoldDB" id="A0A382WLL6"/>
<name>A0A382WLL6_9ZZZZ</name>
<feature type="compositionally biased region" description="Gly residues" evidence="1">
    <location>
        <begin position="95"/>
        <end position="106"/>
    </location>
</feature>